<evidence type="ECO:0000256" key="5">
    <source>
        <dbReference type="ARBA" id="ARBA00022741"/>
    </source>
</evidence>
<dbReference type="PANTHER" id="PTHR43523:SF2">
    <property type="entry name" value="GLUCOSE-1-PHOSPHATE ADENYLYLTRANSFERASE"/>
    <property type="match status" value="1"/>
</dbReference>
<evidence type="ECO:0000256" key="8">
    <source>
        <dbReference type="ARBA" id="ARBA00023277"/>
    </source>
</evidence>
<feature type="site" description="Could play a key role in the communication between the regulatory and the substrate sites" evidence="9">
    <location>
        <position position="108"/>
    </location>
</feature>
<dbReference type="HAMAP" id="MF_00624">
    <property type="entry name" value="GlgC"/>
    <property type="match status" value="1"/>
</dbReference>
<keyword evidence="13" id="KW-1185">Reference proteome</keyword>
<gene>
    <name evidence="9 12" type="primary">glgC</name>
    <name evidence="12" type="ORF">J1N51_08815</name>
</gene>
<keyword evidence="3 9" id="KW-0808">Transferase</keyword>
<dbReference type="GO" id="GO:0005524">
    <property type="term" value="F:ATP binding"/>
    <property type="evidence" value="ECO:0007669"/>
    <property type="project" value="UniProtKB-KW"/>
</dbReference>
<dbReference type="SUPFAM" id="SSF51161">
    <property type="entry name" value="Trimeric LpxA-like enzymes"/>
    <property type="match status" value="1"/>
</dbReference>
<evidence type="ECO:0000256" key="6">
    <source>
        <dbReference type="ARBA" id="ARBA00022840"/>
    </source>
</evidence>
<accession>A0A975D989</accession>
<dbReference type="GO" id="GO:0005978">
    <property type="term" value="P:glycogen biosynthetic process"/>
    <property type="evidence" value="ECO:0007669"/>
    <property type="project" value="UniProtKB-UniRule"/>
</dbReference>
<sequence length="425" mass="47623">MTIPQERYVSALTKDTMALILAGGRGSRLEELTAWRAKPSVYFGGKFRIIDFPLSNCVNSGIRKIGVLTQYKAHSLIRHLINGWSHFKREFGETVEIMPASQRYSENWYLGTADAIYQNLDIIRGMRCKYIVILSGDHIYKMDYGPMVAQHVERGADMTVSCIETSIEEAAGAFGVMQVDESNRVLDFCEKPENPACLPHDSTKTLASMGNYVFNTDFLLDLVERDAKASDSSHDFGKDIIPAIISDHKVYAYKFRAPNPNEPAYWRDVGTLDSFWEANMEMIATTPALNLYDQSWPIWTYQSQLPSAKFVFDDDEKCGMAIESVVSAGCIISGAKVKRSLLFSNVRVEVYSQVNDSVILPNVTISKGCQIRKAIIDRGCVIPEGMTIGIDHEQDRQNGFRVTNKGVVLVTRTMLGVAHGYSFEE</sequence>
<dbReference type="NCBIfam" id="NF001947">
    <property type="entry name" value="PRK00725.1"/>
    <property type="match status" value="1"/>
</dbReference>
<keyword evidence="4 9" id="KW-0548">Nucleotidyltransferase</keyword>
<dbReference type="CDD" id="cd02508">
    <property type="entry name" value="ADP_Glucose_PP"/>
    <property type="match status" value="1"/>
</dbReference>
<feature type="binding site" evidence="9">
    <location>
        <begin position="190"/>
        <end position="191"/>
    </location>
    <ligand>
        <name>alpha-D-glucose 1-phosphate</name>
        <dbReference type="ChEBI" id="CHEBI:58601"/>
    </ligand>
</feature>
<dbReference type="InterPro" id="IPR005836">
    <property type="entry name" value="ADP_Glu_pyroP_CS"/>
</dbReference>
<dbReference type="PROSITE" id="PS00810">
    <property type="entry name" value="ADP_GLC_PYROPHOSPH_3"/>
    <property type="match status" value="1"/>
</dbReference>
<name>A0A975D989_9GAMM</name>
<organism evidence="12 13">
    <name type="scientific">Psychrosphaera ytuae</name>
    <dbReference type="NCBI Taxonomy" id="2820710"/>
    <lineage>
        <taxon>Bacteria</taxon>
        <taxon>Pseudomonadati</taxon>
        <taxon>Pseudomonadota</taxon>
        <taxon>Gammaproteobacteria</taxon>
        <taxon>Alteromonadales</taxon>
        <taxon>Pseudoalteromonadaceae</taxon>
        <taxon>Psychrosphaera</taxon>
    </lineage>
</organism>
<keyword evidence="6 9" id="KW-0067">ATP-binding</keyword>
<reference evidence="12" key="1">
    <citation type="submission" date="2021-03" db="EMBL/GenBank/DDBJ databases">
        <title>Description of Psychrosphaera ytuae sp. nov. isolated from deep sea sediment of South China Sea.</title>
        <authorList>
            <person name="Zhang J."/>
            <person name="Xu X.-D."/>
        </authorList>
    </citation>
    <scope>NUCLEOTIDE SEQUENCE</scope>
    <source>
        <strain evidence="12">MTZ26</strain>
    </source>
</reference>
<dbReference type="Gene3D" id="3.90.550.10">
    <property type="entry name" value="Spore Coat Polysaccharide Biosynthesis Protein SpsA, Chain A"/>
    <property type="match status" value="1"/>
</dbReference>
<evidence type="ECO:0000256" key="1">
    <source>
        <dbReference type="ARBA" id="ARBA00010443"/>
    </source>
</evidence>
<evidence type="ECO:0000259" key="10">
    <source>
        <dbReference type="Pfam" id="PF00483"/>
    </source>
</evidence>
<dbReference type="InterPro" id="IPR023049">
    <property type="entry name" value="GlgC_bac"/>
</dbReference>
<dbReference type="PROSITE" id="PS00809">
    <property type="entry name" value="ADP_GLC_PYROPHOSPH_2"/>
    <property type="match status" value="1"/>
</dbReference>
<dbReference type="SUPFAM" id="SSF53448">
    <property type="entry name" value="Nucleotide-diphospho-sugar transferases"/>
    <property type="match status" value="1"/>
</dbReference>
<comment type="function">
    <text evidence="9">Involved in the biosynthesis of ADP-glucose, a building block required for the elongation reactions to produce glycogen. Catalyzes the reaction between ATP and alpha-D-glucose 1-phosphate (G1P) to produce pyrophosphate and ADP-Glc.</text>
</comment>
<dbReference type="Gene3D" id="2.160.10.10">
    <property type="entry name" value="Hexapeptide repeat proteins"/>
    <property type="match status" value="1"/>
</dbReference>
<feature type="binding site" evidence="9">
    <location>
        <position position="208"/>
    </location>
    <ligand>
        <name>alpha-D-glucose 1-phosphate</name>
        <dbReference type="ChEBI" id="CHEBI:58601"/>
    </ligand>
</feature>
<dbReference type="CDD" id="cd04651">
    <property type="entry name" value="LbH_G1P_AT_C"/>
    <property type="match status" value="1"/>
</dbReference>
<dbReference type="Proteomes" id="UP000682739">
    <property type="component" value="Chromosome"/>
</dbReference>
<comment type="pathway">
    <text evidence="9">Glycan biosynthesis; glycogen biosynthesis.</text>
</comment>
<evidence type="ECO:0000256" key="7">
    <source>
        <dbReference type="ARBA" id="ARBA00023056"/>
    </source>
</evidence>
<dbReference type="InterPro" id="IPR005835">
    <property type="entry name" value="NTP_transferase_dom"/>
</dbReference>
<feature type="domain" description="Nucleotidyl transferase" evidence="10">
    <location>
        <begin position="18"/>
        <end position="282"/>
    </location>
</feature>
<comment type="catalytic activity">
    <reaction evidence="9">
        <text>alpha-D-glucose 1-phosphate + ATP + H(+) = ADP-alpha-D-glucose + diphosphate</text>
        <dbReference type="Rhea" id="RHEA:12120"/>
        <dbReference type="ChEBI" id="CHEBI:15378"/>
        <dbReference type="ChEBI" id="CHEBI:30616"/>
        <dbReference type="ChEBI" id="CHEBI:33019"/>
        <dbReference type="ChEBI" id="CHEBI:57498"/>
        <dbReference type="ChEBI" id="CHEBI:58601"/>
        <dbReference type="EC" id="2.7.7.27"/>
    </reaction>
</comment>
<feature type="domain" description="Glucose-1-phosphate adenylyltransferase/Bifunctional protein GlmU-like C-terminal hexapeptide" evidence="11">
    <location>
        <begin position="306"/>
        <end position="410"/>
    </location>
</feature>
<feature type="binding site" evidence="9">
    <location>
        <position position="109"/>
    </location>
    <ligand>
        <name>alpha-D-glucose 1-phosphate</name>
        <dbReference type="ChEBI" id="CHEBI:58601"/>
    </ligand>
</feature>
<comment type="similarity">
    <text evidence="1 9">Belongs to the bacterial/plant glucose-1-phosphate adenylyltransferase family.</text>
</comment>
<dbReference type="EMBL" id="CP072110">
    <property type="protein sequence ID" value="QTH62867.1"/>
    <property type="molecule type" value="Genomic_DNA"/>
</dbReference>
<dbReference type="Pfam" id="PF24894">
    <property type="entry name" value="Hexapep_GlmU"/>
    <property type="match status" value="1"/>
</dbReference>
<keyword evidence="8 9" id="KW-0119">Carbohydrate metabolism</keyword>
<evidence type="ECO:0000256" key="2">
    <source>
        <dbReference type="ARBA" id="ARBA00022600"/>
    </source>
</evidence>
<evidence type="ECO:0000313" key="12">
    <source>
        <dbReference type="EMBL" id="QTH62867.1"/>
    </source>
</evidence>
<keyword evidence="7 9" id="KW-0320">Glycogen biosynthesis</keyword>
<dbReference type="RefSeq" id="WP_208830477.1">
    <property type="nucleotide sequence ID" value="NZ_CP072110.1"/>
</dbReference>
<dbReference type="InterPro" id="IPR011004">
    <property type="entry name" value="Trimer_LpxA-like_sf"/>
</dbReference>
<evidence type="ECO:0000256" key="9">
    <source>
        <dbReference type="HAMAP-Rule" id="MF_00624"/>
    </source>
</evidence>
<proteinExistence type="inferred from homology"/>
<feature type="site" description="Could play a key role in the communication between the regulatory and the substrate sites" evidence="9">
    <location>
        <position position="70"/>
    </location>
</feature>
<evidence type="ECO:0000313" key="13">
    <source>
        <dbReference type="Proteomes" id="UP000682739"/>
    </source>
</evidence>
<dbReference type="NCBIfam" id="NF002023">
    <property type="entry name" value="PRK00844.1"/>
    <property type="match status" value="1"/>
</dbReference>
<dbReference type="EC" id="2.7.7.27" evidence="9"/>
<comment type="subunit">
    <text evidence="9">Homotetramer.</text>
</comment>
<protein>
    <recommendedName>
        <fullName evidence="9">Glucose-1-phosphate adenylyltransferase</fullName>
        <ecNumber evidence="9">2.7.7.27</ecNumber>
    </recommendedName>
    <alternativeName>
        <fullName evidence="9">ADP-glucose pyrophosphorylase</fullName>
        <shortName evidence="9">ADPGlc PPase</shortName>
    </alternativeName>
    <alternativeName>
        <fullName evidence="9">ADP-glucose synthase</fullName>
    </alternativeName>
</protein>
<dbReference type="NCBIfam" id="TIGR02091">
    <property type="entry name" value="glgC"/>
    <property type="match status" value="1"/>
</dbReference>
<keyword evidence="2 9" id="KW-0321">Glycogen metabolism</keyword>
<dbReference type="InterPro" id="IPR011831">
    <property type="entry name" value="ADP-Glc_PPase"/>
</dbReference>
<dbReference type="KEGG" id="psym:J1N51_08815"/>
<dbReference type="PROSITE" id="PS00808">
    <property type="entry name" value="ADP_GLC_PYROPHOSPH_1"/>
    <property type="match status" value="1"/>
</dbReference>
<keyword evidence="5 9" id="KW-0547">Nucleotide-binding</keyword>
<dbReference type="Pfam" id="PF00483">
    <property type="entry name" value="NTP_transferase"/>
    <property type="match status" value="1"/>
</dbReference>
<dbReference type="PANTHER" id="PTHR43523">
    <property type="entry name" value="GLUCOSE-1-PHOSPHATE ADENYLYLTRANSFERASE-RELATED"/>
    <property type="match status" value="1"/>
</dbReference>
<dbReference type="AlphaFoldDB" id="A0A975D989"/>
<evidence type="ECO:0000256" key="4">
    <source>
        <dbReference type="ARBA" id="ARBA00022695"/>
    </source>
</evidence>
<evidence type="ECO:0000259" key="11">
    <source>
        <dbReference type="Pfam" id="PF24894"/>
    </source>
</evidence>
<dbReference type="InterPro" id="IPR056818">
    <property type="entry name" value="GlmU/GlgC-like_hexapep"/>
</dbReference>
<dbReference type="InterPro" id="IPR029044">
    <property type="entry name" value="Nucleotide-diphossugar_trans"/>
</dbReference>
<feature type="binding site" evidence="9">
    <location>
        <position position="175"/>
    </location>
    <ligand>
        <name>alpha-D-glucose 1-phosphate</name>
        <dbReference type="ChEBI" id="CHEBI:58601"/>
    </ligand>
</feature>
<evidence type="ECO:0000256" key="3">
    <source>
        <dbReference type="ARBA" id="ARBA00022679"/>
    </source>
</evidence>
<dbReference type="GO" id="GO:0008878">
    <property type="term" value="F:glucose-1-phosphate adenylyltransferase activity"/>
    <property type="evidence" value="ECO:0007669"/>
    <property type="project" value="UniProtKB-UniRule"/>
</dbReference>